<dbReference type="AlphaFoldDB" id="A0A7G1KRT0"/>
<accession>A0A7G1KRT0</accession>
<proteinExistence type="predicted"/>
<evidence type="ECO:0000313" key="1">
    <source>
        <dbReference type="EMBL" id="BCK57860.1"/>
    </source>
</evidence>
<dbReference type="EMBL" id="AP023396">
    <property type="protein sequence ID" value="BCK57860.1"/>
    <property type="molecule type" value="Genomic_DNA"/>
</dbReference>
<dbReference type="GeneID" id="80350069"/>
<gene>
    <name evidence="1" type="ORF">NWFMUON74_56320</name>
</gene>
<keyword evidence="2" id="KW-1185">Reference proteome</keyword>
<sequence length="161" mass="17636">MGGNGTKDIIAFGIARAISARRALDVTTARLIAVELDRTDTYHPALSEFVHDGVVADALVSELIQLDLRSEPDADDRQRWACWLASYVAAAVRPLADGDAFFAFLALQPAQPSDDLYRGFTGAYRGSFTDEALVRAAIADDPDLERHDVVPLFGRFHVFAR</sequence>
<evidence type="ECO:0000313" key="2">
    <source>
        <dbReference type="Proteomes" id="UP000516173"/>
    </source>
</evidence>
<name>A0A7G1KRT0_9NOCA</name>
<organism evidence="1 2">
    <name type="scientific">Nocardia wallacei</name>
    <dbReference type="NCBI Taxonomy" id="480035"/>
    <lineage>
        <taxon>Bacteria</taxon>
        <taxon>Bacillati</taxon>
        <taxon>Actinomycetota</taxon>
        <taxon>Actinomycetes</taxon>
        <taxon>Mycobacteriales</taxon>
        <taxon>Nocardiaceae</taxon>
        <taxon>Nocardia</taxon>
    </lineage>
</organism>
<dbReference type="RefSeq" id="WP_187684705.1">
    <property type="nucleotide sequence ID" value="NZ_AP023396.1"/>
</dbReference>
<reference evidence="1 2" key="1">
    <citation type="submission" date="2020-08" db="EMBL/GenBank/DDBJ databases">
        <title>Genome Sequencing of Nocardia wallacei strain FMUON74 and assembly.</title>
        <authorList>
            <person name="Toyokawa M."/>
            <person name="Uesaka K."/>
        </authorList>
    </citation>
    <scope>NUCLEOTIDE SEQUENCE [LARGE SCALE GENOMIC DNA]</scope>
    <source>
        <strain evidence="1 2">FMUON74</strain>
    </source>
</reference>
<protein>
    <submittedName>
        <fullName evidence="1">Uncharacterized protein</fullName>
    </submittedName>
</protein>
<dbReference type="KEGG" id="nwl:NWFMUON74_56320"/>
<dbReference type="Proteomes" id="UP000516173">
    <property type="component" value="Chromosome"/>
</dbReference>